<organism evidence="3 4">
    <name type="scientific">Pyrobaculum oguniense (strain DSM 13380 / JCM 10595 / TE7)</name>
    <dbReference type="NCBI Taxonomy" id="698757"/>
    <lineage>
        <taxon>Archaea</taxon>
        <taxon>Thermoproteota</taxon>
        <taxon>Thermoprotei</taxon>
        <taxon>Thermoproteales</taxon>
        <taxon>Thermoproteaceae</taxon>
        <taxon>Pyrobaculum</taxon>
    </lineage>
</organism>
<dbReference type="HOGENOM" id="CLU_172284_0_0_2"/>
<dbReference type="EMBL" id="CP003316">
    <property type="protein sequence ID" value="AFA38760.1"/>
    <property type="molecule type" value="Genomic_DNA"/>
</dbReference>
<dbReference type="CDD" id="cd22231">
    <property type="entry name" value="RHH_NikR_HicB-like"/>
    <property type="match status" value="1"/>
</dbReference>
<dbReference type="Pfam" id="PF01402">
    <property type="entry name" value="RHH_1"/>
    <property type="match status" value="1"/>
</dbReference>
<evidence type="ECO:0000256" key="1">
    <source>
        <dbReference type="SAM" id="MobiDB-lite"/>
    </source>
</evidence>
<dbReference type="Gene3D" id="1.10.1220.10">
    <property type="entry name" value="Met repressor-like"/>
    <property type="match status" value="1"/>
</dbReference>
<accession>H6Q830</accession>
<feature type="compositionally biased region" description="Basic and acidic residues" evidence="1">
    <location>
        <begin position="57"/>
        <end position="75"/>
    </location>
</feature>
<evidence type="ECO:0000313" key="4">
    <source>
        <dbReference type="Proteomes" id="UP000009062"/>
    </source>
</evidence>
<name>H6Q830_PYROT</name>
<dbReference type="eggNOG" id="arCOG01009">
    <property type="taxonomic scope" value="Archaea"/>
</dbReference>
<keyword evidence="4" id="KW-1185">Reference proteome</keyword>
<dbReference type="PANTHER" id="PTHR36215:SF1">
    <property type="entry name" value="BLL4998 PROTEIN"/>
    <property type="match status" value="1"/>
</dbReference>
<gene>
    <name evidence="3" type="ordered locus">Pogu_0733</name>
</gene>
<dbReference type="SUPFAM" id="SSF47598">
    <property type="entry name" value="Ribbon-helix-helix"/>
    <property type="match status" value="1"/>
</dbReference>
<dbReference type="Proteomes" id="UP000009062">
    <property type="component" value="Chromosome"/>
</dbReference>
<dbReference type="InterPro" id="IPR010985">
    <property type="entry name" value="Ribbon_hlx_hlx"/>
</dbReference>
<reference evidence="3 4" key="1">
    <citation type="journal article" date="2012" name="Stand. Genomic Sci.">
        <title>Complete genome sequence of Pyrobaculum oguniense.</title>
        <authorList>
            <person name="Bernick D.L."/>
            <person name="Karplus K."/>
            <person name="Lui L.M."/>
            <person name="Coker J.K."/>
            <person name="Murphy J.N."/>
            <person name="Chan P.P."/>
            <person name="Cozen A.E."/>
            <person name="Lowe T.M."/>
        </authorList>
    </citation>
    <scope>NUCLEOTIDE SEQUENCE [LARGE SCALE GENOMIC DNA]</scope>
    <source>
        <strain evidence="3 4">TE7</strain>
    </source>
</reference>
<dbReference type="GO" id="GO:0006355">
    <property type="term" value="P:regulation of DNA-templated transcription"/>
    <property type="evidence" value="ECO:0007669"/>
    <property type="project" value="InterPro"/>
</dbReference>
<feature type="domain" description="Ribbon-helix-helix protein CopG" evidence="2">
    <location>
        <begin position="11"/>
        <end position="49"/>
    </location>
</feature>
<dbReference type="STRING" id="698757.Pogu_0733"/>
<feature type="region of interest" description="Disordered" evidence="1">
    <location>
        <begin position="51"/>
        <end position="81"/>
    </location>
</feature>
<dbReference type="KEGG" id="pog:Pogu_0733"/>
<proteinExistence type="predicted"/>
<dbReference type="InterPro" id="IPR002145">
    <property type="entry name" value="CopG"/>
</dbReference>
<protein>
    <submittedName>
        <fullName evidence="3">Transcriptional regulator</fullName>
    </submittedName>
</protein>
<dbReference type="AlphaFoldDB" id="H6Q830"/>
<evidence type="ECO:0000259" key="2">
    <source>
        <dbReference type="Pfam" id="PF01402"/>
    </source>
</evidence>
<sequence>MPRRGGEKMVLISMHLPQKMLQQIEELVRSDLYPNRSELIRSAIRELLLKHKTGATQKEKPKEGAEAEAKEEDLPLLRGGG</sequence>
<dbReference type="InterPro" id="IPR013321">
    <property type="entry name" value="Arc_rbn_hlx_hlx"/>
</dbReference>
<dbReference type="PANTHER" id="PTHR36215">
    <property type="entry name" value="BLL4998 PROTEIN"/>
    <property type="match status" value="1"/>
</dbReference>
<evidence type="ECO:0000313" key="3">
    <source>
        <dbReference type="EMBL" id="AFA38760.1"/>
    </source>
</evidence>